<dbReference type="RefSeq" id="WP_028727554.1">
    <property type="nucleotide sequence ID" value="NZ_AUAE01000017.1"/>
</dbReference>
<evidence type="ECO:0000256" key="2">
    <source>
        <dbReference type="ARBA" id="ARBA00022475"/>
    </source>
</evidence>
<feature type="transmembrane region" description="Helical" evidence="8">
    <location>
        <begin position="149"/>
        <end position="170"/>
    </location>
</feature>
<dbReference type="CDD" id="cd06853">
    <property type="entry name" value="GT_WecA_like"/>
    <property type="match status" value="1"/>
</dbReference>
<proteinExistence type="predicted"/>
<comment type="cofactor">
    <cofactor evidence="7">
        <name>Mg(2+)</name>
        <dbReference type="ChEBI" id="CHEBI:18420"/>
    </cofactor>
</comment>
<name>A0A0F5JAM0_9BACT</name>
<evidence type="ECO:0000256" key="5">
    <source>
        <dbReference type="ARBA" id="ARBA00022989"/>
    </source>
</evidence>
<feature type="transmembrane region" description="Helical" evidence="8">
    <location>
        <begin position="317"/>
        <end position="335"/>
    </location>
</feature>
<keyword evidence="5 8" id="KW-1133">Transmembrane helix</keyword>
<evidence type="ECO:0000256" key="3">
    <source>
        <dbReference type="ARBA" id="ARBA00022679"/>
    </source>
</evidence>
<sequence length="375" mass="42365">MIYLLILLAFIISIIFSMLIIPRILIVALTKRLFDMPNERKIHTEAIPRLGGISFAPTILFSLAFVSAISYLGYLYGLKIPKDITPHITPDFYLLICGLIILYLAGIKDDLIGLRYHTKFIVQIIAATMLPLSGLWINNFYGLFGINELAPWIGMPLTIFAIVFITNAINLIDGIDGLASGLSGAALLILGSLFLHYQMWTYAMLSFSTLGVLIPFFYYNVFGQAEHGRKIFMGDTGSLTLGYILAFLCIRYAVYDPYEAPHSPSAILISFSTLIVPMFDVIRVMLIRFRRKKSLFSPDRNHIHHKFLAMGFSPRKALLYILGISWIFSSVNILLAPFVNINILFLGDIVVWTLLNVCLDKIYHKKKIINEKNII</sequence>
<feature type="binding site" evidence="7">
    <location>
        <position position="170"/>
    </location>
    <ligand>
        <name>Mg(2+)</name>
        <dbReference type="ChEBI" id="CHEBI:18420"/>
    </ligand>
</feature>
<keyword evidence="10" id="KW-1185">Reference proteome</keyword>
<evidence type="ECO:0008006" key="11">
    <source>
        <dbReference type="Google" id="ProtNLM"/>
    </source>
</evidence>
<dbReference type="PATRIC" id="fig|1203610.3.peg.3527"/>
<dbReference type="GO" id="GO:0005886">
    <property type="term" value="C:plasma membrane"/>
    <property type="evidence" value="ECO:0007669"/>
    <property type="project" value="UniProtKB-SubCell"/>
</dbReference>
<keyword evidence="7" id="KW-0460">Magnesium</keyword>
<comment type="subcellular location">
    <subcellularLocation>
        <location evidence="1">Cell membrane</location>
        <topology evidence="1">Multi-pass membrane protein</topology>
    </subcellularLocation>
</comment>
<feature type="transmembrane region" description="Helical" evidence="8">
    <location>
        <begin position="177"/>
        <end position="194"/>
    </location>
</feature>
<keyword evidence="4 8" id="KW-0812">Transmembrane</keyword>
<feature type="transmembrane region" description="Helical" evidence="8">
    <location>
        <begin position="120"/>
        <end position="137"/>
    </location>
</feature>
<feature type="binding site" evidence="7">
    <location>
        <position position="235"/>
    </location>
    <ligand>
        <name>Mg(2+)</name>
        <dbReference type="ChEBI" id="CHEBI:18420"/>
    </ligand>
</feature>
<dbReference type="PROSITE" id="PS01348">
    <property type="entry name" value="MRAY_2"/>
    <property type="match status" value="1"/>
</dbReference>
<accession>A0A0F5JAM0</accession>
<feature type="transmembrane region" description="Helical" evidence="8">
    <location>
        <begin position="50"/>
        <end position="72"/>
    </location>
</feature>
<dbReference type="GO" id="GO:0046872">
    <property type="term" value="F:metal ion binding"/>
    <property type="evidence" value="ECO:0007669"/>
    <property type="project" value="UniProtKB-KW"/>
</dbReference>
<feature type="transmembrane region" description="Helical" evidence="8">
    <location>
        <begin position="92"/>
        <end position="108"/>
    </location>
</feature>
<dbReference type="Pfam" id="PF00953">
    <property type="entry name" value="Glycos_transf_4"/>
    <property type="match status" value="1"/>
</dbReference>
<organism evidence="9 10">
    <name type="scientific">Parabacteroides gordonii MS-1 = DSM 23371</name>
    <dbReference type="NCBI Taxonomy" id="1203610"/>
    <lineage>
        <taxon>Bacteria</taxon>
        <taxon>Pseudomonadati</taxon>
        <taxon>Bacteroidota</taxon>
        <taxon>Bacteroidia</taxon>
        <taxon>Bacteroidales</taxon>
        <taxon>Tannerellaceae</taxon>
        <taxon>Parabacteroides</taxon>
    </lineage>
</organism>
<dbReference type="HOGENOM" id="CLU_023982_1_1_10"/>
<gene>
    <name evidence="9" type="ORF">HMPREF1536_03460</name>
</gene>
<protein>
    <recommendedName>
        <fullName evidence="11">Glycosyl transferase family 4</fullName>
    </recommendedName>
</protein>
<evidence type="ECO:0000256" key="4">
    <source>
        <dbReference type="ARBA" id="ARBA00022692"/>
    </source>
</evidence>
<evidence type="ECO:0000313" key="9">
    <source>
        <dbReference type="EMBL" id="KKB54540.1"/>
    </source>
</evidence>
<dbReference type="GO" id="GO:0044038">
    <property type="term" value="P:cell wall macromolecule biosynthetic process"/>
    <property type="evidence" value="ECO:0007669"/>
    <property type="project" value="TreeGrafter"/>
</dbReference>
<reference evidence="9 10" key="1">
    <citation type="submission" date="2013-04" db="EMBL/GenBank/DDBJ databases">
        <title>The Genome Sequence of Parabacteroides gordonii DSM 23371.</title>
        <authorList>
            <consortium name="The Broad Institute Genomics Platform"/>
            <person name="Earl A."/>
            <person name="Ward D."/>
            <person name="Feldgarden M."/>
            <person name="Gevers D."/>
            <person name="Martens E."/>
            <person name="Sakamoto M."/>
            <person name="Benno Y."/>
            <person name="Suzuki N."/>
            <person name="Matsunaga N."/>
            <person name="Koshihara K."/>
            <person name="Seki M."/>
            <person name="Komiya H."/>
            <person name="Walker B."/>
            <person name="Young S."/>
            <person name="Zeng Q."/>
            <person name="Gargeya S."/>
            <person name="Fitzgerald M."/>
            <person name="Haas B."/>
            <person name="Abouelleil A."/>
            <person name="Allen A.W."/>
            <person name="Alvarado L."/>
            <person name="Arachchi H.M."/>
            <person name="Berlin A.M."/>
            <person name="Chapman S.B."/>
            <person name="Gainer-Dewar J."/>
            <person name="Goldberg J."/>
            <person name="Griggs A."/>
            <person name="Gujja S."/>
            <person name="Hansen M."/>
            <person name="Howarth C."/>
            <person name="Imamovic A."/>
            <person name="Ireland A."/>
            <person name="Larimer J."/>
            <person name="McCowan C."/>
            <person name="Murphy C."/>
            <person name="Pearson M."/>
            <person name="Poon T.W."/>
            <person name="Priest M."/>
            <person name="Roberts A."/>
            <person name="Saif S."/>
            <person name="Shea T."/>
            <person name="Sisk P."/>
            <person name="Sykes S."/>
            <person name="Wortman J."/>
            <person name="Nusbaum C."/>
            <person name="Birren B."/>
        </authorList>
    </citation>
    <scope>NUCLEOTIDE SEQUENCE [LARGE SCALE GENOMIC DNA]</scope>
    <source>
        <strain evidence="9 10">MS-1</strain>
    </source>
</reference>
<dbReference type="GO" id="GO:0016780">
    <property type="term" value="F:phosphotransferase activity, for other substituted phosphate groups"/>
    <property type="evidence" value="ECO:0007669"/>
    <property type="project" value="InterPro"/>
</dbReference>
<feature type="transmembrane region" description="Helical" evidence="8">
    <location>
        <begin position="341"/>
        <end position="359"/>
    </location>
</feature>
<dbReference type="STRING" id="1203610.HMPREF1536_03460"/>
<comment type="caution">
    <text evidence="9">The sequence shown here is derived from an EMBL/GenBank/DDBJ whole genome shotgun (WGS) entry which is preliminary data.</text>
</comment>
<feature type="transmembrane region" description="Helical" evidence="8">
    <location>
        <begin position="6"/>
        <end position="29"/>
    </location>
</feature>
<keyword evidence="6 8" id="KW-0472">Membrane</keyword>
<keyword evidence="3" id="KW-0808">Transferase</keyword>
<evidence type="ECO:0000256" key="8">
    <source>
        <dbReference type="SAM" id="Phobius"/>
    </source>
</evidence>
<dbReference type="GO" id="GO:0071555">
    <property type="term" value="P:cell wall organization"/>
    <property type="evidence" value="ECO:0007669"/>
    <property type="project" value="TreeGrafter"/>
</dbReference>
<dbReference type="PANTHER" id="PTHR22926:SF3">
    <property type="entry name" value="UNDECAPRENYL-PHOSPHATE ALPHA-N-ACETYLGLUCOSAMINYL 1-PHOSPHATE TRANSFERASE"/>
    <property type="match status" value="1"/>
</dbReference>
<evidence type="ECO:0000256" key="6">
    <source>
        <dbReference type="ARBA" id="ARBA00023136"/>
    </source>
</evidence>
<dbReference type="InterPro" id="IPR018480">
    <property type="entry name" value="PNAcMuramoyl-5peptid_Trfase_CS"/>
</dbReference>
<keyword evidence="2" id="KW-1003">Cell membrane</keyword>
<keyword evidence="7" id="KW-0479">Metal-binding</keyword>
<evidence type="ECO:0000313" key="10">
    <source>
        <dbReference type="Proteomes" id="UP000033035"/>
    </source>
</evidence>
<evidence type="ECO:0000256" key="1">
    <source>
        <dbReference type="ARBA" id="ARBA00004651"/>
    </source>
</evidence>
<evidence type="ECO:0000256" key="7">
    <source>
        <dbReference type="PIRSR" id="PIRSR600715-1"/>
    </source>
</evidence>
<dbReference type="GO" id="GO:0009103">
    <property type="term" value="P:lipopolysaccharide biosynthetic process"/>
    <property type="evidence" value="ECO:0007669"/>
    <property type="project" value="TreeGrafter"/>
</dbReference>
<feature type="transmembrane region" description="Helical" evidence="8">
    <location>
        <begin position="231"/>
        <end position="254"/>
    </location>
</feature>
<dbReference type="Proteomes" id="UP000033035">
    <property type="component" value="Unassembled WGS sequence"/>
</dbReference>
<dbReference type="EMBL" id="AQHW01000016">
    <property type="protein sequence ID" value="KKB54540.1"/>
    <property type="molecule type" value="Genomic_DNA"/>
</dbReference>
<dbReference type="AlphaFoldDB" id="A0A0F5JAM0"/>
<dbReference type="InterPro" id="IPR000715">
    <property type="entry name" value="Glycosyl_transferase_4"/>
</dbReference>
<dbReference type="PANTHER" id="PTHR22926">
    <property type="entry name" value="PHOSPHO-N-ACETYLMURAMOYL-PENTAPEPTIDE-TRANSFERASE"/>
    <property type="match status" value="1"/>
</dbReference>
<feature type="transmembrane region" description="Helical" evidence="8">
    <location>
        <begin position="200"/>
        <end position="219"/>
    </location>
</feature>
<feature type="transmembrane region" description="Helical" evidence="8">
    <location>
        <begin position="266"/>
        <end position="286"/>
    </location>
</feature>